<evidence type="ECO:0000256" key="1">
    <source>
        <dbReference type="SAM" id="MobiDB-lite"/>
    </source>
</evidence>
<protein>
    <submittedName>
        <fullName evidence="2">Uncharacterized protein</fullName>
    </submittedName>
</protein>
<feature type="region of interest" description="Disordered" evidence="1">
    <location>
        <begin position="192"/>
        <end position="280"/>
    </location>
</feature>
<gene>
    <name evidence="2" type="ORF">NDU88_001835</name>
</gene>
<organism evidence="2 3">
    <name type="scientific">Pleurodeles waltl</name>
    <name type="common">Iberian ribbed newt</name>
    <dbReference type="NCBI Taxonomy" id="8319"/>
    <lineage>
        <taxon>Eukaryota</taxon>
        <taxon>Metazoa</taxon>
        <taxon>Chordata</taxon>
        <taxon>Craniata</taxon>
        <taxon>Vertebrata</taxon>
        <taxon>Euteleostomi</taxon>
        <taxon>Amphibia</taxon>
        <taxon>Batrachia</taxon>
        <taxon>Caudata</taxon>
        <taxon>Salamandroidea</taxon>
        <taxon>Salamandridae</taxon>
        <taxon>Pleurodelinae</taxon>
        <taxon>Pleurodeles</taxon>
    </lineage>
</organism>
<keyword evidence="3" id="KW-1185">Reference proteome</keyword>
<reference evidence="2" key="1">
    <citation type="journal article" date="2022" name="bioRxiv">
        <title>Sequencing and chromosome-scale assembly of the giantPleurodeles waltlgenome.</title>
        <authorList>
            <person name="Brown T."/>
            <person name="Elewa A."/>
            <person name="Iarovenko S."/>
            <person name="Subramanian E."/>
            <person name="Araus A.J."/>
            <person name="Petzold A."/>
            <person name="Susuki M."/>
            <person name="Suzuki K.-i.T."/>
            <person name="Hayashi T."/>
            <person name="Toyoda A."/>
            <person name="Oliveira C."/>
            <person name="Osipova E."/>
            <person name="Leigh N.D."/>
            <person name="Simon A."/>
            <person name="Yun M.H."/>
        </authorList>
    </citation>
    <scope>NUCLEOTIDE SEQUENCE</scope>
    <source>
        <strain evidence="2">20211129_DDA</strain>
        <tissue evidence="2">Liver</tissue>
    </source>
</reference>
<dbReference type="Proteomes" id="UP001066276">
    <property type="component" value="Chromosome 1_1"/>
</dbReference>
<feature type="region of interest" description="Disordered" evidence="1">
    <location>
        <begin position="340"/>
        <end position="393"/>
    </location>
</feature>
<comment type="caution">
    <text evidence="2">The sequence shown here is derived from an EMBL/GenBank/DDBJ whole genome shotgun (WGS) entry which is preliminary data.</text>
</comment>
<evidence type="ECO:0000313" key="3">
    <source>
        <dbReference type="Proteomes" id="UP001066276"/>
    </source>
</evidence>
<dbReference type="EMBL" id="JANPWB010000001">
    <property type="protein sequence ID" value="KAJ1214209.1"/>
    <property type="molecule type" value="Genomic_DNA"/>
</dbReference>
<dbReference type="AlphaFoldDB" id="A0AAV7WQJ6"/>
<accession>A0AAV7WQJ6</accession>
<proteinExistence type="predicted"/>
<feature type="compositionally biased region" description="Basic and acidic residues" evidence="1">
    <location>
        <begin position="269"/>
        <end position="280"/>
    </location>
</feature>
<name>A0AAV7WQJ6_PLEWA</name>
<sequence>MQPQLSSPPVYVLTAAPLRICAYCSPPNLCAPMLHHSGSPSGTVVELTEHRVPLGTPALRHRVLLGTPAPGTVAELTEHSVPLGTPALRQSTVYPWALQPSGTVVELTEHRVPLGTPALRHRVLLGTPAPGTVVEITAHRVPLGTPVLRHRVLLCTPAPGTVAEITEHRVPLGTPALRHRVLLCTPALRHRGGAHRAPCTPGHSCSQAQRGRSPEHRVLGPRGDLVGRGRARGQNALNRPQPPTLSSAEGAQAEQEPQVTDGMFPGRPEVCEHRQEKQTTSKFTVRREYSYCEAVYEPCLTTHLHRGGYRFRTAATGPLKNESFLQMQLFLRETLQSATAKPGNLNHTAYPRSPRTTTTVRAAREPQSPRVVRGPQPQPAWPRNRSPWRGPNP</sequence>
<evidence type="ECO:0000313" key="2">
    <source>
        <dbReference type="EMBL" id="KAJ1214209.1"/>
    </source>
</evidence>